<dbReference type="Pfam" id="PF11191">
    <property type="entry name" value="DUF2782"/>
    <property type="match status" value="1"/>
</dbReference>
<evidence type="ECO:0000256" key="1">
    <source>
        <dbReference type="SAM" id="SignalP"/>
    </source>
</evidence>
<sequence length="108" mass="12106">MLPIILALCLFAGATQADDALIQEYLSAPALPPASLTDDTVEPEVTIIERGQDVIYEYRVRGQLYMVKVQPIAGPTYYLLDTDGDGTLDTRDDRPLNMATQQWLLFDW</sequence>
<gene>
    <name evidence="2" type="ORF">Thimo_0633</name>
</gene>
<dbReference type="Proteomes" id="UP000010816">
    <property type="component" value="Chromosome"/>
</dbReference>
<reference evidence="2 3" key="1">
    <citation type="submission" date="2011-09" db="EMBL/GenBank/DDBJ databases">
        <title>Complete sequence of chromosome of Thioflavicoccus mobilis 8321.</title>
        <authorList>
            <consortium name="US DOE Joint Genome Institute"/>
            <person name="Lucas S."/>
            <person name="Han J."/>
            <person name="Lapidus A."/>
            <person name="Cheng J.-F."/>
            <person name="Goodwin L."/>
            <person name="Pitluck S."/>
            <person name="Peters L."/>
            <person name="Ovchinnikova G."/>
            <person name="Lu M."/>
            <person name="Detter J.C."/>
            <person name="Han C."/>
            <person name="Tapia R."/>
            <person name="Land M."/>
            <person name="Hauser L."/>
            <person name="Kyrpides N."/>
            <person name="Ivanova N."/>
            <person name="Pagani I."/>
            <person name="Vogl K."/>
            <person name="Liu Z."/>
            <person name="Imhoff J."/>
            <person name="Thiel V."/>
            <person name="Frigaard N.-U."/>
            <person name="Bryant D."/>
            <person name="Woyke T."/>
        </authorList>
    </citation>
    <scope>NUCLEOTIDE SEQUENCE [LARGE SCALE GENOMIC DNA]</scope>
    <source>
        <strain evidence="2 3">8321</strain>
    </source>
</reference>
<keyword evidence="1" id="KW-0732">Signal</keyword>
<dbReference type="Gene3D" id="2.20.130.30">
    <property type="entry name" value="Protein of unknown function DUF2782"/>
    <property type="match status" value="1"/>
</dbReference>
<dbReference type="RefSeq" id="WP_015279621.1">
    <property type="nucleotide sequence ID" value="NC_019940.1"/>
</dbReference>
<proteinExistence type="predicted"/>
<accession>L0GW12</accession>
<dbReference type="eggNOG" id="ENOG5032ZXK">
    <property type="taxonomic scope" value="Bacteria"/>
</dbReference>
<dbReference type="EMBL" id="CP003051">
    <property type="protein sequence ID" value="AGA89474.1"/>
    <property type="molecule type" value="Genomic_DNA"/>
</dbReference>
<dbReference type="HOGENOM" id="CLU_145353_0_0_6"/>
<name>L0GW12_9GAMM</name>
<dbReference type="OrthoDB" id="5296182at2"/>
<dbReference type="AlphaFoldDB" id="L0GW12"/>
<feature type="signal peptide" evidence="1">
    <location>
        <begin position="1"/>
        <end position="17"/>
    </location>
</feature>
<feature type="chain" id="PRO_5003943514" description="DUF2782 domain-containing protein" evidence="1">
    <location>
        <begin position="18"/>
        <end position="108"/>
    </location>
</feature>
<keyword evidence="3" id="KW-1185">Reference proteome</keyword>
<organism evidence="2 3">
    <name type="scientific">Thioflavicoccus mobilis 8321</name>
    <dbReference type="NCBI Taxonomy" id="765912"/>
    <lineage>
        <taxon>Bacteria</taxon>
        <taxon>Pseudomonadati</taxon>
        <taxon>Pseudomonadota</taxon>
        <taxon>Gammaproteobacteria</taxon>
        <taxon>Chromatiales</taxon>
        <taxon>Chromatiaceae</taxon>
        <taxon>Thioflavicoccus</taxon>
    </lineage>
</organism>
<protein>
    <recommendedName>
        <fullName evidence="4">DUF2782 domain-containing protein</fullName>
    </recommendedName>
</protein>
<evidence type="ECO:0008006" key="4">
    <source>
        <dbReference type="Google" id="ProtNLM"/>
    </source>
</evidence>
<dbReference type="KEGG" id="tmb:Thimo_0633"/>
<dbReference type="STRING" id="765912.Thimo_0633"/>
<evidence type="ECO:0000313" key="2">
    <source>
        <dbReference type="EMBL" id="AGA89474.1"/>
    </source>
</evidence>
<evidence type="ECO:0000313" key="3">
    <source>
        <dbReference type="Proteomes" id="UP000010816"/>
    </source>
</evidence>
<dbReference type="InterPro" id="IPR021357">
    <property type="entry name" value="DUF2782"/>
</dbReference>